<proteinExistence type="predicted"/>
<evidence type="ECO:0000313" key="1">
    <source>
        <dbReference type="EMBL" id="CAD8128055.1"/>
    </source>
</evidence>
<protein>
    <submittedName>
        <fullName evidence="1">Uncharacterized protein</fullName>
    </submittedName>
</protein>
<dbReference type="AlphaFoldDB" id="A0A8S1RMK8"/>
<sequence length="180" mass="21901">MFNQTSWKCVRKGRLFLQLVVARIKFRKQNHFKQQGLRKILTNSLKIQSQENTKSCMQKLKFLLNLQTQFIVHNHMKRNTNRYLGILVFIRSKTFDYDLNYKVELRNYEIHSNNQKKQHLYEIKYIDVKLYFILIIKESRNSQQINVIFINGIHYEFCHKYGLMEKQINNMNLSHIVQNQ</sequence>
<organism evidence="1 2">
    <name type="scientific">Paramecium sonneborni</name>
    <dbReference type="NCBI Taxonomy" id="65129"/>
    <lineage>
        <taxon>Eukaryota</taxon>
        <taxon>Sar</taxon>
        <taxon>Alveolata</taxon>
        <taxon>Ciliophora</taxon>
        <taxon>Intramacronucleata</taxon>
        <taxon>Oligohymenophorea</taxon>
        <taxon>Peniculida</taxon>
        <taxon>Parameciidae</taxon>
        <taxon>Paramecium</taxon>
    </lineage>
</organism>
<reference evidence="1" key="1">
    <citation type="submission" date="2021-01" db="EMBL/GenBank/DDBJ databases">
        <authorList>
            <consortium name="Genoscope - CEA"/>
            <person name="William W."/>
        </authorList>
    </citation>
    <scope>NUCLEOTIDE SEQUENCE</scope>
</reference>
<comment type="caution">
    <text evidence="1">The sequence shown here is derived from an EMBL/GenBank/DDBJ whole genome shotgun (WGS) entry which is preliminary data.</text>
</comment>
<dbReference type="Proteomes" id="UP000692954">
    <property type="component" value="Unassembled WGS sequence"/>
</dbReference>
<keyword evidence="2" id="KW-1185">Reference proteome</keyword>
<name>A0A8S1RMK8_9CILI</name>
<dbReference type="EMBL" id="CAJJDN010000182">
    <property type="protein sequence ID" value="CAD8128055.1"/>
    <property type="molecule type" value="Genomic_DNA"/>
</dbReference>
<accession>A0A8S1RMK8</accession>
<evidence type="ECO:0000313" key="2">
    <source>
        <dbReference type="Proteomes" id="UP000692954"/>
    </source>
</evidence>
<gene>
    <name evidence="1" type="ORF">PSON_ATCC_30995.1.T1820080</name>
</gene>